<sequence>MRSAYTLPPTCLTRPVLGSSAAARRTRTSRRLRSSRSKAEDDDDSELVDVKAEIDADSQSDVSAEKPTSAWMCTAELVKALAWELIMGTALEFDIDAIQSHTRISVRPISPLPRAPLPARRVILSATAVLPATAIALASESRPAQDGDPPEHSYMLVVRAEREYINMGRQRCWAQRVTVGLKTV</sequence>
<dbReference type="EMBL" id="JACAZE010000013">
    <property type="protein sequence ID" value="KAF7300400.1"/>
    <property type="molecule type" value="Genomic_DNA"/>
</dbReference>
<keyword evidence="3" id="KW-1185">Reference proteome</keyword>
<accession>A0A8H6SM78</accession>
<protein>
    <submittedName>
        <fullName evidence="2">Uncharacterized protein</fullName>
    </submittedName>
</protein>
<name>A0A8H6SM78_MYCCL</name>
<evidence type="ECO:0000313" key="2">
    <source>
        <dbReference type="EMBL" id="KAF7300400.1"/>
    </source>
</evidence>
<comment type="caution">
    <text evidence="2">The sequence shown here is derived from an EMBL/GenBank/DDBJ whole genome shotgun (WGS) entry which is preliminary data.</text>
</comment>
<evidence type="ECO:0000313" key="3">
    <source>
        <dbReference type="Proteomes" id="UP000613580"/>
    </source>
</evidence>
<reference evidence="2" key="1">
    <citation type="submission" date="2020-05" db="EMBL/GenBank/DDBJ databases">
        <title>Mycena genomes resolve the evolution of fungal bioluminescence.</title>
        <authorList>
            <person name="Tsai I.J."/>
        </authorList>
    </citation>
    <scope>NUCLEOTIDE SEQUENCE</scope>
    <source>
        <strain evidence="2">110903Hualien_Pintung</strain>
    </source>
</reference>
<gene>
    <name evidence="2" type="ORF">HMN09_00923700</name>
</gene>
<feature type="compositionally biased region" description="Basic residues" evidence="1">
    <location>
        <begin position="24"/>
        <end position="36"/>
    </location>
</feature>
<dbReference type="Proteomes" id="UP000613580">
    <property type="component" value="Unassembled WGS sequence"/>
</dbReference>
<proteinExistence type="predicted"/>
<feature type="region of interest" description="Disordered" evidence="1">
    <location>
        <begin position="16"/>
        <end position="46"/>
    </location>
</feature>
<organism evidence="2 3">
    <name type="scientific">Mycena chlorophos</name>
    <name type="common">Agaric fungus</name>
    <name type="synonym">Agaricus chlorophos</name>
    <dbReference type="NCBI Taxonomy" id="658473"/>
    <lineage>
        <taxon>Eukaryota</taxon>
        <taxon>Fungi</taxon>
        <taxon>Dikarya</taxon>
        <taxon>Basidiomycota</taxon>
        <taxon>Agaricomycotina</taxon>
        <taxon>Agaricomycetes</taxon>
        <taxon>Agaricomycetidae</taxon>
        <taxon>Agaricales</taxon>
        <taxon>Marasmiineae</taxon>
        <taxon>Mycenaceae</taxon>
        <taxon>Mycena</taxon>
    </lineage>
</organism>
<dbReference type="AlphaFoldDB" id="A0A8H6SM78"/>
<evidence type="ECO:0000256" key="1">
    <source>
        <dbReference type="SAM" id="MobiDB-lite"/>
    </source>
</evidence>